<reference evidence="1 2" key="1">
    <citation type="submission" date="2012-08" db="EMBL/GenBank/DDBJ databases">
        <title>Oryza genome evolution.</title>
        <authorList>
            <person name="Wing R.A."/>
        </authorList>
    </citation>
    <scope>NUCLEOTIDE SEQUENCE</scope>
</reference>
<dbReference type="Proteomes" id="UP000032180">
    <property type="component" value="Chromosome 1"/>
</dbReference>
<dbReference type="AlphaFoldDB" id="A0A0D9UWZ3"/>
<keyword evidence="2" id="KW-1185">Reference proteome</keyword>
<dbReference type="Gramene" id="LPERR01G03420.1">
    <property type="protein sequence ID" value="LPERR01G03420.1"/>
    <property type="gene ID" value="LPERR01G03420"/>
</dbReference>
<dbReference type="HOGENOM" id="CLU_1410684_0_0_1"/>
<dbReference type="eggNOG" id="ENOG502R2PU">
    <property type="taxonomic scope" value="Eukaryota"/>
</dbReference>
<reference evidence="1" key="3">
    <citation type="submission" date="2015-04" db="UniProtKB">
        <authorList>
            <consortium name="EnsemblPlants"/>
        </authorList>
    </citation>
    <scope>IDENTIFICATION</scope>
</reference>
<evidence type="ECO:0000313" key="2">
    <source>
        <dbReference type="Proteomes" id="UP000032180"/>
    </source>
</evidence>
<dbReference type="EnsemblPlants" id="LPERR01G03420.1">
    <property type="protein sequence ID" value="LPERR01G03420.1"/>
    <property type="gene ID" value="LPERR01G03420"/>
</dbReference>
<dbReference type="Pfam" id="PF06533">
    <property type="entry name" value="DUF1110"/>
    <property type="match status" value="1"/>
</dbReference>
<evidence type="ECO:0000313" key="1">
    <source>
        <dbReference type="EnsemblPlants" id="LPERR01G03420.1"/>
    </source>
</evidence>
<dbReference type="PANTHER" id="PTHR35356">
    <property type="entry name" value="OS01G0156300 PROTEIN-RELATED"/>
    <property type="match status" value="1"/>
</dbReference>
<accession>A0A0D9UWZ3</accession>
<dbReference type="InterPro" id="IPR010535">
    <property type="entry name" value="DUF1110"/>
</dbReference>
<reference evidence="2" key="2">
    <citation type="submission" date="2013-12" db="EMBL/GenBank/DDBJ databases">
        <authorList>
            <person name="Yu Y."/>
            <person name="Lee S."/>
            <person name="de Baynast K."/>
            <person name="Wissotski M."/>
            <person name="Liu L."/>
            <person name="Talag J."/>
            <person name="Goicoechea J."/>
            <person name="Angelova A."/>
            <person name="Jetty R."/>
            <person name="Kudrna D."/>
            <person name="Golser W."/>
            <person name="Rivera L."/>
            <person name="Zhang J."/>
            <person name="Wing R."/>
        </authorList>
    </citation>
    <scope>NUCLEOTIDE SEQUENCE</scope>
</reference>
<organism evidence="1 2">
    <name type="scientific">Leersia perrieri</name>
    <dbReference type="NCBI Taxonomy" id="77586"/>
    <lineage>
        <taxon>Eukaryota</taxon>
        <taxon>Viridiplantae</taxon>
        <taxon>Streptophyta</taxon>
        <taxon>Embryophyta</taxon>
        <taxon>Tracheophyta</taxon>
        <taxon>Spermatophyta</taxon>
        <taxon>Magnoliopsida</taxon>
        <taxon>Liliopsida</taxon>
        <taxon>Poales</taxon>
        <taxon>Poaceae</taxon>
        <taxon>BOP clade</taxon>
        <taxon>Oryzoideae</taxon>
        <taxon>Oryzeae</taxon>
        <taxon>Oryzinae</taxon>
        <taxon>Leersia</taxon>
    </lineage>
</organism>
<dbReference type="PANTHER" id="PTHR35356:SF1">
    <property type="entry name" value="OS01G0157500 PROTEIN"/>
    <property type="match status" value="1"/>
</dbReference>
<sequence>MEEMELELTWKALFQRRVIMADAHCQALHGLLGGLLEVLNEMGWHETAAVAEETRRELEAASTALGLAIANMGAALHLALWGKSRRECAPLRSVDDIDDDPQVWLVLLRLREATEIAMLLHDRVETIRVHMDAADVLAAEVEGDGGGGDNGDGPWRHGLSISENINGHMELGEALDLVMILVSLTSAAREEVF</sequence>
<protein>
    <submittedName>
        <fullName evidence="1">Uncharacterized protein</fullName>
    </submittedName>
</protein>
<proteinExistence type="predicted"/>
<name>A0A0D9UWZ3_9ORYZ</name>